<feature type="region of interest" description="Disordered" evidence="4">
    <location>
        <begin position="1"/>
        <end position="24"/>
    </location>
</feature>
<dbReference type="CDD" id="cd07377">
    <property type="entry name" value="WHTH_GntR"/>
    <property type="match status" value="1"/>
</dbReference>
<dbReference type="SMART" id="SM00345">
    <property type="entry name" value="HTH_GNTR"/>
    <property type="match status" value="1"/>
</dbReference>
<evidence type="ECO:0000256" key="4">
    <source>
        <dbReference type="SAM" id="MobiDB-lite"/>
    </source>
</evidence>
<dbReference type="OrthoDB" id="1040417at2"/>
<keyword evidence="7" id="KW-1185">Reference proteome</keyword>
<dbReference type="GO" id="GO:0003700">
    <property type="term" value="F:DNA-binding transcription factor activity"/>
    <property type="evidence" value="ECO:0007669"/>
    <property type="project" value="InterPro"/>
</dbReference>
<dbReference type="GO" id="GO:0003677">
    <property type="term" value="F:DNA binding"/>
    <property type="evidence" value="ECO:0007669"/>
    <property type="project" value="UniProtKB-KW"/>
</dbReference>
<dbReference type="SMART" id="SM00895">
    <property type="entry name" value="FCD"/>
    <property type="match status" value="1"/>
</dbReference>
<evidence type="ECO:0000313" key="6">
    <source>
        <dbReference type="EMBL" id="PWQ95487.1"/>
    </source>
</evidence>
<accession>A0A317CAT8</accession>
<dbReference type="SUPFAM" id="SSF48008">
    <property type="entry name" value="GntR ligand-binding domain-like"/>
    <property type="match status" value="1"/>
</dbReference>
<name>A0A317CAT8_9GAMM</name>
<dbReference type="EMBL" id="QGKM01000045">
    <property type="protein sequence ID" value="PWQ95487.1"/>
    <property type="molecule type" value="Genomic_DNA"/>
</dbReference>
<dbReference type="InterPro" id="IPR036388">
    <property type="entry name" value="WH-like_DNA-bd_sf"/>
</dbReference>
<feature type="compositionally biased region" description="Polar residues" evidence="4">
    <location>
        <begin position="1"/>
        <end position="13"/>
    </location>
</feature>
<dbReference type="Pfam" id="PF07729">
    <property type="entry name" value="FCD"/>
    <property type="match status" value="1"/>
</dbReference>
<proteinExistence type="predicted"/>
<dbReference type="InterPro" id="IPR036390">
    <property type="entry name" value="WH_DNA-bd_sf"/>
</dbReference>
<evidence type="ECO:0000256" key="3">
    <source>
        <dbReference type="ARBA" id="ARBA00023163"/>
    </source>
</evidence>
<dbReference type="InterPro" id="IPR000524">
    <property type="entry name" value="Tscrpt_reg_HTH_GntR"/>
</dbReference>
<evidence type="ECO:0000256" key="2">
    <source>
        <dbReference type="ARBA" id="ARBA00023125"/>
    </source>
</evidence>
<keyword evidence="3" id="KW-0804">Transcription</keyword>
<gene>
    <name evidence="6" type="ORF">DKW60_14835</name>
</gene>
<sequence length="249" mass="28012">MSTKQSALSNTPTPDADSKKSGRAADFMVSQIEGRILSGDLKDGENLPAERDMMVQYGMSRTVVREAVAMLASKGLVEAKPRFRPVVKKPNYESVVGVLDGIVSHLLNQQDGVKNLHDTRIFLEIALVREAALNASKDDISALREALQANKDAINDWELFYSTDVAFHAVLYNISGNPIFPAVHKAFTTWLAERWRKMPRKPERNQQSYAAHEAVFNAILNRDPDEAEAKMREHLETSWHNVKFTFESQ</sequence>
<evidence type="ECO:0000256" key="1">
    <source>
        <dbReference type="ARBA" id="ARBA00023015"/>
    </source>
</evidence>
<keyword evidence="1" id="KW-0805">Transcription regulation</keyword>
<dbReference type="SUPFAM" id="SSF46785">
    <property type="entry name" value="Winged helix' DNA-binding domain"/>
    <property type="match status" value="1"/>
</dbReference>
<dbReference type="Gene3D" id="1.20.120.530">
    <property type="entry name" value="GntR ligand-binding domain-like"/>
    <property type="match status" value="1"/>
</dbReference>
<feature type="domain" description="HTH gntR-type" evidence="5">
    <location>
        <begin position="22"/>
        <end position="90"/>
    </location>
</feature>
<keyword evidence="2" id="KW-0238">DNA-binding</keyword>
<dbReference type="PANTHER" id="PTHR43537:SF5">
    <property type="entry name" value="UXU OPERON TRANSCRIPTIONAL REGULATOR"/>
    <property type="match status" value="1"/>
</dbReference>
<protein>
    <submittedName>
        <fullName evidence="6">GntR family transcriptional regulator</fullName>
    </submittedName>
</protein>
<dbReference type="InterPro" id="IPR008920">
    <property type="entry name" value="TF_FadR/GntR_C"/>
</dbReference>
<dbReference type="PROSITE" id="PS50949">
    <property type="entry name" value="HTH_GNTR"/>
    <property type="match status" value="1"/>
</dbReference>
<evidence type="ECO:0000313" key="7">
    <source>
        <dbReference type="Proteomes" id="UP000245539"/>
    </source>
</evidence>
<dbReference type="InterPro" id="IPR011711">
    <property type="entry name" value="GntR_C"/>
</dbReference>
<dbReference type="PANTHER" id="PTHR43537">
    <property type="entry name" value="TRANSCRIPTIONAL REGULATOR, GNTR FAMILY"/>
    <property type="match status" value="1"/>
</dbReference>
<dbReference type="RefSeq" id="WP_109838442.1">
    <property type="nucleotide sequence ID" value="NZ_QGKM01000045.1"/>
</dbReference>
<organism evidence="6 7">
    <name type="scientific">Leucothrix pacifica</name>
    <dbReference type="NCBI Taxonomy" id="1247513"/>
    <lineage>
        <taxon>Bacteria</taxon>
        <taxon>Pseudomonadati</taxon>
        <taxon>Pseudomonadota</taxon>
        <taxon>Gammaproteobacteria</taxon>
        <taxon>Thiotrichales</taxon>
        <taxon>Thiotrichaceae</taxon>
        <taxon>Leucothrix</taxon>
    </lineage>
</organism>
<evidence type="ECO:0000259" key="5">
    <source>
        <dbReference type="PROSITE" id="PS50949"/>
    </source>
</evidence>
<dbReference type="Gene3D" id="1.10.10.10">
    <property type="entry name" value="Winged helix-like DNA-binding domain superfamily/Winged helix DNA-binding domain"/>
    <property type="match status" value="1"/>
</dbReference>
<reference evidence="6 7" key="1">
    <citation type="submission" date="2018-05" db="EMBL/GenBank/DDBJ databases">
        <title>Leucothrix arctica sp. nov., isolated from Arctic seawater.</title>
        <authorList>
            <person name="Choi A."/>
            <person name="Baek K."/>
        </authorList>
    </citation>
    <scope>NUCLEOTIDE SEQUENCE [LARGE SCALE GENOMIC DNA]</scope>
    <source>
        <strain evidence="6 7">JCM 18388</strain>
    </source>
</reference>
<comment type="caution">
    <text evidence="6">The sequence shown here is derived from an EMBL/GenBank/DDBJ whole genome shotgun (WGS) entry which is preliminary data.</text>
</comment>
<dbReference type="Proteomes" id="UP000245539">
    <property type="component" value="Unassembled WGS sequence"/>
</dbReference>
<dbReference type="AlphaFoldDB" id="A0A317CAT8"/>
<dbReference type="PRINTS" id="PR00035">
    <property type="entry name" value="HTHGNTR"/>
</dbReference>
<dbReference type="Pfam" id="PF00392">
    <property type="entry name" value="GntR"/>
    <property type="match status" value="1"/>
</dbReference>